<proteinExistence type="predicted"/>
<name>A0A557SY04_9ARCH</name>
<evidence type="ECO:0000313" key="1">
    <source>
        <dbReference type="EMBL" id="TVP41489.1"/>
    </source>
</evidence>
<dbReference type="EMBL" id="VOAH01000003">
    <property type="protein sequence ID" value="TVP41489.1"/>
    <property type="molecule type" value="Genomic_DNA"/>
</dbReference>
<gene>
    <name evidence="1" type="ORF">NARC_30204</name>
</gene>
<organism evidence="1 2">
    <name type="scientific">Candidatus Nitrosocosmicus arcticus</name>
    <dbReference type="NCBI Taxonomy" id="2035267"/>
    <lineage>
        <taxon>Archaea</taxon>
        <taxon>Nitrososphaerota</taxon>
        <taxon>Nitrososphaeria</taxon>
        <taxon>Nitrososphaerales</taxon>
        <taxon>Nitrososphaeraceae</taxon>
        <taxon>Candidatus Nitrosocosmicus</taxon>
    </lineage>
</organism>
<keyword evidence="2" id="KW-1185">Reference proteome</keyword>
<evidence type="ECO:0000313" key="2">
    <source>
        <dbReference type="Proteomes" id="UP000315289"/>
    </source>
</evidence>
<comment type="caution">
    <text evidence="1">The sequence shown here is derived from an EMBL/GenBank/DDBJ whole genome shotgun (WGS) entry which is preliminary data.</text>
</comment>
<protein>
    <submittedName>
        <fullName evidence="1">Uncharacterized protein</fullName>
    </submittedName>
</protein>
<dbReference type="AlphaFoldDB" id="A0A557SY04"/>
<sequence length="130" mass="14606">MIYEMVETQCDSNCAASTRTGEATRHRQNSSTCGCQTISNDCNSCSCCDTDPIETTKNLLESSFFTALKEIHVDKIKKIIEREWGSTIDRTAELAVKTIEKQWQTSVSSSVTNKEFYEELGKIMTSNSKQ</sequence>
<reference evidence="1 2" key="1">
    <citation type="journal article" date="2019" name="Front. Microbiol.">
        <title>Ammonia Oxidation by the Arctic Terrestrial Thaumarchaeote Candidatus Nitrosocosmicus arcticus Is Stimulated by Increasing Temperatures.</title>
        <authorList>
            <person name="Alves R.J.E."/>
            <person name="Kerou M."/>
            <person name="Zappe A."/>
            <person name="Bittner R."/>
            <person name="Abby S.S."/>
            <person name="Schmidt H.A."/>
            <person name="Pfeifer K."/>
            <person name="Schleper C."/>
        </authorList>
    </citation>
    <scope>NUCLEOTIDE SEQUENCE [LARGE SCALE GENOMIC DNA]</scope>
    <source>
        <strain evidence="1 2">Kfb</strain>
    </source>
</reference>
<dbReference type="Proteomes" id="UP000315289">
    <property type="component" value="Unassembled WGS sequence"/>
</dbReference>
<accession>A0A557SY04</accession>